<keyword evidence="3" id="KW-0804">Transcription</keyword>
<dbReference type="Pfam" id="PF12802">
    <property type="entry name" value="MarR_2"/>
    <property type="match status" value="1"/>
</dbReference>
<dbReference type="SUPFAM" id="SSF46785">
    <property type="entry name" value="Winged helix' DNA-binding domain"/>
    <property type="match status" value="1"/>
</dbReference>
<dbReference type="EMBL" id="BMMF01000012">
    <property type="protein sequence ID" value="GGK46165.1"/>
    <property type="molecule type" value="Genomic_DNA"/>
</dbReference>
<keyword evidence="6" id="KW-1185">Reference proteome</keyword>
<sequence length="154" mass="16632">MSEDTPTGESDTATLFRFLNEVAIVAQLSGNAFEKVMPGTMTLPQFIVLNHLVRLGDGRTPLRIANALQVSKGAMTNTLGHLERAGWIAVRPDDVDRRSKRVDLTGAGREAHAAAIDALGPELAWLAGAVPPARVRAALPLMEEMRRALDVRRG</sequence>
<evidence type="ECO:0000256" key="1">
    <source>
        <dbReference type="ARBA" id="ARBA00023015"/>
    </source>
</evidence>
<accession>A0A917QEL4</accession>
<dbReference type="InterPro" id="IPR039422">
    <property type="entry name" value="MarR/SlyA-like"/>
</dbReference>
<dbReference type="InterPro" id="IPR036388">
    <property type="entry name" value="WH-like_DNA-bd_sf"/>
</dbReference>
<dbReference type="InterPro" id="IPR036390">
    <property type="entry name" value="WH_DNA-bd_sf"/>
</dbReference>
<comment type="caution">
    <text evidence="5">The sequence shown here is derived from an EMBL/GenBank/DDBJ whole genome shotgun (WGS) entry which is preliminary data.</text>
</comment>
<dbReference type="GO" id="GO:0003700">
    <property type="term" value="F:DNA-binding transcription factor activity"/>
    <property type="evidence" value="ECO:0007669"/>
    <property type="project" value="InterPro"/>
</dbReference>
<dbReference type="PANTHER" id="PTHR33164">
    <property type="entry name" value="TRANSCRIPTIONAL REGULATOR, MARR FAMILY"/>
    <property type="match status" value="1"/>
</dbReference>
<evidence type="ECO:0000256" key="2">
    <source>
        <dbReference type="ARBA" id="ARBA00023125"/>
    </source>
</evidence>
<dbReference type="PROSITE" id="PS01117">
    <property type="entry name" value="HTH_MARR_1"/>
    <property type="match status" value="1"/>
</dbReference>
<name>A0A917QEL4_9HYPH</name>
<dbReference type="PROSITE" id="PS50995">
    <property type="entry name" value="HTH_MARR_2"/>
    <property type="match status" value="1"/>
</dbReference>
<dbReference type="PANTHER" id="PTHR33164:SF43">
    <property type="entry name" value="HTH-TYPE TRANSCRIPTIONAL REPRESSOR YETL"/>
    <property type="match status" value="1"/>
</dbReference>
<dbReference type="Gene3D" id="1.10.10.10">
    <property type="entry name" value="Winged helix-like DNA-binding domain superfamily/Winged helix DNA-binding domain"/>
    <property type="match status" value="1"/>
</dbReference>
<dbReference type="InterPro" id="IPR000835">
    <property type="entry name" value="HTH_MarR-typ"/>
</dbReference>
<evidence type="ECO:0000313" key="6">
    <source>
        <dbReference type="Proteomes" id="UP000600449"/>
    </source>
</evidence>
<proteinExistence type="predicted"/>
<dbReference type="PRINTS" id="PR00598">
    <property type="entry name" value="HTHMARR"/>
</dbReference>
<evidence type="ECO:0000313" key="5">
    <source>
        <dbReference type="EMBL" id="GGK46165.1"/>
    </source>
</evidence>
<dbReference type="GO" id="GO:0006950">
    <property type="term" value="P:response to stress"/>
    <property type="evidence" value="ECO:0007669"/>
    <property type="project" value="TreeGrafter"/>
</dbReference>
<dbReference type="InterPro" id="IPR023187">
    <property type="entry name" value="Tscrpt_reg_MarR-type_CS"/>
</dbReference>
<keyword evidence="2" id="KW-0238">DNA-binding</keyword>
<reference evidence="5 6" key="1">
    <citation type="journal article" date="2014" name="Int. J. Syst. Evol. Microbiol.">
        <title>Complete genome sequence of Corynebacterium casei LMG S-19264T (=DSM 44701T), isolated from a smear-ripened cheese.</title>
        <authorList>
            <consortium name="US DOE Joint Genome Institute (JGI-PGF)"/>
            <person name="Walter F."/>
            <person name="Albersmeier A."/>
            <person name="Kalinowski J."/>
            <person name="Ruckert C."/>
        </authorList>
    </citation>
    <scope>NUCLEOTIDE SEQUENCE [LARGE SCALE GENOMIC DNA]</scope>
    <source>
        <strain evidence="5 6">CGMCC 1.9161</strain>
    </source>
</reference>
<dbReference type="Proteomes" id="UP000600449">
    <property type="component" value="Unassembled WGS sequence"/>
</dbReference>
<evidence type="ECO:0000259" key="4">
    <source>
        <dbReference type="PROSITE" id="PS50995"/>
    </source>
</evidence>
<gene>
    <name evidence="5" type="ORF">GCM10011322_36570</name>
</gene>
<evidence type="ECO:0000256" key="3">
    <source>
        <dbReference type="ARBA" id="ARBA00023163"/>
    </source>
</evidence>
<dbReference type="GO" id="GO:0003677">
    <property type="term" value="F:DNA binding"/>
    <property type="evidence" value="ECO:0007669"/>
    <property type="project" value="UniProtKB-KW"/>
</dbReference>
<dbReference type="RefSeq" id="WP_188914709.1">
    <property type="nucleotide sequence ID" value="NZ_BMMF01000012.1"/>
</dbReference>
<organism evidence="5 6">
    <name type="scientific">Salinarimonas ramus</name>
    <dbReference type="NCBI Taxonomy" id="690164"/>
    <lineage>
        <taxon>Bacteria</taxon>
        <taxon>Pseudomonadati</taxon>
        <taxon>Pseudomonadota</taxon>
        <taxon>Alphaproteobacteria</taxon>
        <taxon>Hyphomicrobiales</taxon>
        <taxon>Salinarimonadaceae</taxon>
        <taxon>Salinarimonas</taxon>
    </lineage>
</organism>
<protein>
    <submittedName>
        <fullName evidence="5">MarR family transcriptional regulator</fullName>
    </submittedName>
</protein>
<dbReference type="SMART" id="SM00347">
    <property type="entry name" value="HTH_MARR"/>
    <property type="match status" value="1"/>
</dbReference>
<feature type="domain" description="HTH marR-type" evidence="4">
    <location>
        <begin position="12"/>
        <end position="147"/>
    </location>
</feature>
<keyword evidence="1" id="KW-0805">Transcription regulation</keyword>
<dbReference type="AlphaFoldDB" id="A0A917QEL4"/>